<comment type="similarity">
    <text evidence="1">Belongs to the TrbG/VirB9 family.</text>
</comment>
<reference evidence="4 5" key="1">
    <citation type="submission" date="2019-12" db="EMBL/GenBank/DDBJ databases">
        <title>Genomic-based taxomic classification of the family Erythrobacteraceae.</title>
        <authorList>
            <person name="Xu L."/>
        </authorList>
    </citation>
    <scope>NUCLEOTIDE SEQUENCE [LARGE SCALE GENOMIC DNA]</scope>
    <source>
        <strain evidence="4 5">MCCC 1K01500</strain>
    </source>
</reference>
<dbReference type="AlphaFoldDB" id="A0A6I4SYX0"/>
<evidence type="ECO:0000256" key="1">
    <source>
        <dbReference type="ARBA" id="ARBA00006135"/>
    </source>
</evidence>
<sequence length="264" mass="29003">MSRILLGATLLAICVAASARAQDTRLANKLYDPAQVVLIEGKVNIQATIRFDKNETIENVAIGDSRAWQVTPNKRANLLFVKPMAERATTNMTVITDKRTYYFDLVANPNAKPIYALDFEFPNNAVDESKQVADTARQPNSVEFAAANDPYAVVNPNTLNFEWRAQGDKDVLPDRVYDDGEATFLIWRTGQPLPAILLKNDEGAEGPVNFAVRGDVIVIAGVPREIVLRSGRHSAKLSNEESGRQLVRSGPAALARINASEIKQ</sequence>
<organism evidence="4 5">
    <name type="scientific">Croceibacterium salegens</name>
    <dbReference type="NCBI Taxonomy" id="1737568"/>
    <lineage>
        <taxon>Bacteria</taxon>
        <taxon>Pseudomonadati</taxon>
        <taxon>Pseudomonadota</taxon>
        <taxon>Alphaproteobacteria</taxon>
        <taxon>Sphingomonadales</taxon>
        <taxon>Erythrobacteraceae</taxon>
        <taxon>Croceibacterium</taxon>
    </lineage>
</organism>
<gene>
    <name evidence="4" type="ORF">GRI89_10585</name>
</gene>
<comment type="caution">
    <text evidence="4">The sequence shown here is derived from an EMBL/GenBank/DDBJ whole genome shotgun (WGS) entry which is preliminary data.</text>
</comment>
<dbReference type="OrthoDB" id="7390264at2"/>
<dbReference type="EMBL" id="WTYM01000042">
    <property type="protein sequence ID" value="MXO59986.1"/>
    <property type="molecule type" value="Genomic_DNA"/>
</dbReference>
<feature type="signal peptide" evidence="3">
    <location>
        <begin position="1"/>
        <end position="21"/>
    </location>
</feature>
<evidence type="ECO:0000256" key="2">
    <source>
        <dbReference type="ARBA" id="ARBA00022729"/>
    </source>
</evidence>
<keyword evidence="5" id="KW-1185">Reference proteome</keyword>
<evidence type="ECO:0000313" key="4">
    <source>
        <dbReference type="EMBL" id="MXO59986.1"/>
    </source>
</evidence>
<dbReference type="Pfam" id="PF03524">
    <property type="entry name" value="CagX"/>
    <property type="match status" value="1"/>
</dbReference>
<evidence type="ECO:0000256" key="3">
    <source>
        <dbReference type="SAM" id="SignalP"/>
    </source>
</evidence>
<dbReference type="Gene3D" id="2.60.40.2500">
    <property type="match status" value="1"/>
</dbReference>
<proteinExistence type="inferred from homology"/>
<protein>
    <submittedName>
        <fullName evidence="4">Type VI secretion protein</fullName>
    </submittedName>
</protein>
<dbReference type="CDD" id="cd06911">
    <property type="entry name" value="VirB9_CagX_TrbG"/>
    <property type="match status" value="1"/>
</dbReference>
<dbReference type="RefSeq" id="WP_159794957.1">
    <property type="nucleotide sequence ID" value="NZ_WTYM01000042.1"/>
</dbReference>
<dbReference type="InterPro" id="IPR038161">
    <property type="entry name" value="VirB9/CagX/TrbG_C_sf"/>
</dbReference>
<name>A0A6I4SYX0_9SPHN</name>
<evidence type="ECO:0000313" key="5">
    <source>
        <dbReference type="Proteomes" id="UP000433652"/>
    </source>
</evidence>
<dbReference type="InterPro" id="IPR010258">
    <property type="entry name" value="Conjugal_tfr_TrbG/VirB9/CagX"/>
</dbReference>
<dbReference type="InterPro" id="IPR033645">
    <property type="entry name" value="VirB9/CagX/TrbG_C"/>
</dbReference>
<dbReference type="Proteomes" id="UP000433652">
    <property type="component" value="Unassembled WGS sequence"/>
</dbReference>
<feature type="chain" id="PRO_5026025417" evidence="3">
    <location>
        <begin position="22"/>
        <end position="264"/>
    </location>
</feature>
<accession>A0A6I4SYX0</accession>
<keyword evidence="2 3" id="KW-0732">Signal</keyword>